<name>G3AYR9_CANTC</name>
<dbReference type="GO" id="GO:0005743">
    <property type="term" value="C:mitochondrial inner membrane"/>
    <property type="evidence" value="ECO:0007669"/>
    <property type="project" value="InterPro"/>
</dbReference>
<dbReference type="eggNOG" id="ENOG502QWPQ">
    <property type="taxonomic scope" value="Eukaryota"/>
</dbReference>
<dbReference type="HOGENOM" id="CLU_076697_0_0_1"/>
<dbReference type="RefSeq" id="XP_006684488.1">
    <property type="nucleotide sequence ID" value="XM_006684425.1"/>
</dbReference>
<accession>G3AYR9</accession>
<dbReference type="AlphaFoldDB" id="G3AYR9"/>
<dbReference type="GeneID" id="18250177"/>
<dbReference type="KEGG" id="cten:18250177"/>
<evidence type="ECO:0000313" key="1">
    <source>
        <dbReference type="EMBL" id="EGV65914.1"/>
    </source>
</evidence>
<evidence type="ECO:0000313" key="2">
    <source>
        <dbReference type="Proteomes" id="UP000000707"/>
    </source>
</evidence>
<dbReference type="EMBL" id="GL996512">
    <property type="protein sequence ID" value="EGV65914.1"/>
    <property type="molecule type" value="Genomic_DNA"/>
</dbReference>
<gene>
    <name evidence="1" type="ORF">CANTEDRAFT_92257</name>
</gene>
<dbReference type="Proteomes" id="UP000000707">
    <property type="component" value="Unassembled WGS sequence"/>
</dbReference>
<proteinExistence type="predicted"/>
<keyword evidence="2" id="KW-1185">Reference proteome</keyword>
<dbReference type="Pfam" id="PF07961">
    <property type="entry name" value="MBA1"/>
    <property type="match status" value="1"/>
</dbReference>
<dbReference type="InterPro" id="IPR024621">
    <property type="entry name" value="Mba1"/>
</dbReference>
<dbReference type="STRING" id="590646.G3AYR9"/>
<organism evidence="2">
    <name type="scientific">Candida tenuis (strain ATCC 10573 / BCRC 21748 / CBS 615 / JCM 9827 / NBRC 10315 / NRRL Y-1498 / VKM Y-70)</name>
    <name type="common">Yeast</name>
    <name type="synonym">Yamadazyma tenuis</name>
    <dbReference type="NCBI Taxonomy" id="590646"/>
    <lineage>
        <taxon>Eukaryota</taxon>
        <taxon>Fungi</taxon>
        <taxon>Dikarya</taxon>
        <taxon>Ascomycota</taxon>
        <taxon>Saccharomycotina</taxon>
        <taxon>Pichiomycetes</taxon>
        <taxon>Debaryomycetaceae</taxon>
        <taxon>Yamadazyma</taxon>
    </lineage>
</organism>
<dbReference type="OrthoDB" id="411372at2759"/>
<dbReference type="GO" id="GO:0032979">
    <property type="term" value="P:protein insertion into mitochondrial inner membrane from matrix"/>
    <property type="evidence" value="ECO:0007669"/>
    <property type="project" value="InterPro"/>
</dbReference>
<protein>
    <submittedName>
        <fullName evidence="1">MBA1-like protein</fullName>
    </submittedName>
</protein>
<reference evidence="1 2" key="1">
    <citation type="journal article" date="2011" name="Proc. Natl. Acad. Sci. U.S.A.">
        <title>Comparative genomics of xylose-fermenting fungi for enhanced biofuel production.</title>
        <authorList>
            <person name="Wohlbach D.J."/>
            <person name="Kuo A."/>
            <person name="Sato T.K."/>
            <person name="Potts K.M."/>
            <person name="Salamov A.A."/>
            <person name="LaButti K.M."/>
            <person name="Sun H."/>
            <person name="Clum A."/>
            <person name="Pangilinan J.L."/>
            <person name="Lindquist E.A."/>
            <person name="Lucas S."/>
            <person name="Lapidus A."/>
            <person name="Jin M."/>
            <person name="Gunawan C."/>
            <person name="Balan V."/>
            <person name="Dale B.E."/>
            <person name="Jeffries T.W."/>
            <person name="Zinkel R."/>
            <person name="Barry K.W."/>
            <person name="Grigoriev I.V."/>
            <person name="Gasch A.P."/>
        </authorList>
    </citation>
    <scope>NUCLEOTIDE SEQUENCE [LARGE SCALE GENOMIC DNA]</scope>
    <source>
        <strain evidence="2">ATCC 10573 / BCRC 21748 / CBS 615 / JCM 9827 / NBRC 10315 / NRRL Y-1498 / VKM Y-70</strain>
    </source>
</reference>
<sequence length="283" mass="32374">MIKIGGSCVVHKHRGIQPLLLGFRTYASGSEVKPKKKTKTQTDISQIPVKSIATIADFYVPPKLTQYSVLCWHRLLFRRLGAFAINTYNIVKFKQDTKLKLRFNNWKEDAMEKFVRTNKAFAQGCSLPKERRQKFLNLKLEGNTGTLVTQSLVERAKSFPDIGKLKWELLSIEENPKVSSFTILPDGNDVTTYVQMVIKVKTKQKVTFTNGKDTKETEKEVSDNLVYTLNPFSDELVLVGKIFDSDNIRGIQPDLNFQETRAMQEFQRQTSDIFRANPKTVNS</sequence>